<dbReference type="Proteomes" id="UP000324748">
    <property type="component" value="Unassembled WGS sequence"/>
</dbReference>
<gene>
    <name evidence="1" type="ORF">PGT21_032538</name>
</gene>
<name>A0A5B0PF77_PUCGR</name>
<keyword evidence="2" id="KW-1185">Reference proteome</keyword>
<reference evidence="1 2" key="1">
    <citation type="submission" date="2019-05" db="EMBL/GenBank/DDBJ databases">
        <title>Emergence of the Ug99 lineage of the wheat stem rust pathogen through somatic hybridization.</title>
        <authorList>
            <person name="Li F."/>
            <person name="Upadhyaya N.M."/>
            <person name="Sperschneider J."/>
            <person name="Matny O."/>
            <person name="Nguyen-Phuc H."/>
            <person name="Mago R."/>
            <person name="Raley C."/>
            <person name="Miller M.E."/>
            <person name="Silverstein K.A.T."/>
            <person name="Henningsen E."/>
            <person name="Hirsch C.D."/>
            <person name="Visser B."/>
            <person name="Pretorius Z.A."/>
            <person name="Steffenson B.J."/>
            <person name="Schwessinger B."/>
            <person name="Dodds P.N."/>
            <person name="Figueroa M."/>
        </authorList>
    </citation>
    <scope>NUCLEOTIDE SEQUENCE [LARGE SCALE GENOMIC DNA]</scope>
    <source>
        <strain evidence="1">21-0</strain>
    </source>
</reference>
<accession>A0A5B0PF77</accession>
<proteinExistence type="predicted"/>
<protein>
    <submittedName>
        <fullName evidence="1">Uncharacterized protein</fullName>
    </submittedName>
</protein>
<dbReference type="EMBL" id="VSWC01000054">
    <property type="protein sequence ID" value="KAA1100247.1"/>
    <property type="molecule type" value="Genomic_DNA"/>
</dbReference>
<evidence type="ECO:0000313" key="1">
    <source>
        <dbReference type="EMBL" id="KAA1100247.1"/>
    </source>
</evidence>
<organism evidence="1 2">
    <name type="scientific">Puccinia graminis f. sp. tritici</name>
    <dbReference type="NCBI Taxonomy" id="56615"/>
    <lineage>
        <taxon>Eukaryota</taxon>
        <taxon>Fungi</taxon>
        <taxon>Dikarya</taxon>
        <taxon>Basidiomycota</taxon>
        <taxon>Pucciniomycotina</taxon>
        <taxon>Pucciniomycetes</taxon>
        <taxon>Pucciniales</taxon>
        <taxon>Pucciniaceae</taxon>
        <taxon>Puccinia</taxon>
    </lineage>
</organism>
<dbReference type="AlphaFoldDB" id="A0A5B0PF77"/>
<comment type="caution">
    <text evidence="1">The sequence shown here is derived from an EMBL/GenBank/DDBJ whole genome shotgun (WGS) entry which is preliminary data.</text>
</comment>
<evidence type="ECO:0000313" key="2">
    <source>
        <dbReference type="Proteomes" id="UP000324748"/>
    </source>
</evidence>
<sequence length="109" mass="12883">MKGSRFTSPWFTFERLTFYLREQNQRHQSLIDRLSISVIKTNTIEGYKVINRLPRRSTGFQGDQQASQAINRQLSKANRLCSYFRNGRGFKVIPLALPLFILIIRRDQY</sequence>